<name>A0ABS0SEA8_9HYPH</name>
<evidence type="ECO:0000256" key="3">
    <source>
        <dbReference type="ARBA" id="ARBA00022692"/>
    </source>
</evidence>
<dbReference type="InterPro" id="IPR020846">
    <property type="entry name" value="MFS_dom"/>
</dbReference>
<evidence type="ECO:0000313" key="8">
    <source>
        <dbReference type="EMBL" id="MBI1621627.1"/>
    </source>
</evidence>
<dbReference type="Gene3D" id="1.20.1250.20">
    <property type="entry name" value="MFS general substrate transporter like domains"/>
    <property type="match status" value="1"/>
</dbReference>
<keyword evidence="9" id="KW-1185">Reference proteome</keyword>
<keyword evidence="2" id="KW-1003">Cell membrane</keyword>
<feature type="transmembrane region" description="Helical" evidence="6">
    <location>
        <begin position="133"/>
        <end position="156"/>
    </location>
</feature>
<dbReference type="PANTHER" id="PTHR43124:SF3">
    <property type="entry name" value="CHLORAMPHENICOL EFFLUX PUMP RV0191"/>
    <property type="match status" value="1"/>
</dbReference>
<dbReference type="PROSITE" id="PS50850">
    <property type="entry name" value="MFS"/>
    <property type="match status" value="1"/>
</dbReference>
<gene>
    <name evidence="8" type="ORF">IOD40_13270</name>
</gene>
<keyword evidence="4 6" id="KW-1133">Transmembrane helix</keyword>
<evidence type="ECO:0000256" key="4">
    <source>
        <dbReference type="ARBA" id="ARBA00022989"/>
    </source>
</evidence>
<dbReference type="InterPro" id="IPR036259">
    <property type="entry name" value="MFS_trans_sf"/>
</dbReference>
<keyword evidence="5 6" id="KW-0472">Membrane</keyword>
<keyword evidence="3 6" id="KW-0812">Transmembrane</keyword>
<feature type="transmembrane region" description="Helical" evidence="6">
    <location>
        <begin position="12"/>
        <end position="34"/>
    </location>
</feature>
<feature type="transmembrane region" description="Helical" evidence="6">
    <location>
        <begin position="40"/>
        <end position="68"/>
    </location>
</feature>
<accession>A0ABS0SEA8</accession>
<sequence length="390" mass="41154">MRDTTNWLQSVLIIAAGIIGAFQIGKVAIAIPLLRDDLGLSLFAVSWVAGAYAALGVVGGMAAGFVFSYFALRHVIIFGLLMISGGSFLGAMSADATILIVSRVIEGIGFLGVVIACPTLLRSMVTPRTQQVVFAFWAAYMPVGAATMILMGPMLMQGDWRWLWTLNGIVAATHAVLLFVLRPKEEVAVSRRASPTIGDISAVFKAGTPVLLAFTFTLYTIQYFALTTFLPTFLIDQMGLSLEVAGTVSALAVIANAVGNISAGFILRMGAPLWGIFAVVFTTIGVCGVAIFHASSPMELAVAAAGLCLGLAALMPSSILVTMPRLLSSNQQLALALGMVQQASSIGQLGGPAILAFWIEWQGWNGVSYLFILIALCGLTIAMLAKKMLR</sequence>
<feature type="transmembrane region" description="Helical" evidence="6">
    <location>
        <begin position="162"/>
        <end position="181"/>
    </location>
</feature>
<dbReference type="InterPro" id="IPR011701">
    <property type="entry name" value="MFS"/>
</dbReference>
<comment type="subcellular location">
    <subcellularLocation>
        <location evidence="1">Cell membrane</location>
        <topology evidence="1">Multi-pass membrane protein</topology>
    </subcellularLocation>
</comment>
<dbReference type="InterPro" id="IPR050189">
    <property type="entry name" value="MFS_Efflux_Transporters"/>
</dbReference>
<evidence type="ECO:0000256" key="1">
    <source>
        <dbReference type="ARBA" id="ARBA00004651"/>
    </source>
</evidence>
<proteinExistence type="predicted"/>
<feature type="domain" description="Major facilitator superfamily (MFS) profile" evidence="7">
    <location>
        <begin position="9"/>
        <end position="390"/>
    </location>
</feature>
<dbReference type="PANTHER" id="PTHR43124">
    <property type="entry name" value="PURINE EFFLUX PUMP PBUE"/>
    <property type="match status" value="1"/>
</dbReference>
<dbReference type="SUPFAM" id="SSF103473">
    <property type="entry name" value="MFS general substrate transporter"/>
    <property type="match status" value="1"/>
</dbReference>
<reference evidence="8 9" key="1">
    <citation type="submission" date="2020-10" db="EMBL/GenBank/DDBJ databases">
        <title>Aquamicrobium zhengzhouensis sp. nov., a exopolysaccharide producing bacterium isolated from farmland soil.</title>
        <authorList>
            <person name="Wang X."/>
        </authorList>
    </citation>
    <scope>NUCLEOTIDE SEQUENCE [LARGE SCALE GENOMIC DNA]</scope>
    <source>
        <strain evidence="9">cd-1</strain>
    </source>
</reference>
<organism evidence="8 9">
    <name type="scientific">Aquamicrobium zhengzhouense</name>
    <dbReference type="NCBI Taxonomy" id="2781738"/>
    <lineage>
        <taxon>Bacteria</taxon>
        <taxon>Pseudomonadati</taxon>
        <taxon>Pseudomonadota</taxon>
        <taxon>Alphaproteobacteria</taxon>
        <taxon>Hyphomicrobiales</taxon>
        <taxon>Phyllobacteriaceae</taxon>
        <taxon>Aquamicrobium</taxon>
    </lineage>
</organism>
<feature type="transmembrane region" description="Helical" evidence="6">
    <location>
        <begin position="333"/>
        <end position="361"/>
    </location>
</feature>
<dbReference type="RefSeq" id="WP_198477044.1">
    <property type="nucleotide sequence ID" value="NZ_JADGMQ010000009.1"/>
</dbReference>
<dbReference type="Pfam" id="PF07690">
    <property type="entry name" value="MFS_1"/>
    <property type="match status" value="1"/>
</dbReference>
<evidence type="ECO:0000256" key="6">
    <source>
        <dbReference type="SAM" id="Phobius"/>
    </source>
</evidence>
<evidence type="ECO:0000259" key="7">
    <source>
        <dbReference type="PROSITE" id="PS50850"/>
    </source>
</evidence>
<feature type="transmembrane region" description="Helical" evidence="6">
    <location>
        <begin position="274"/>
        <end position="294"/>
    </location>
</feature>
<dbReference type="CDD" id="cd06174">
    <property type="entry name" value="MFS"/>
    <property type="match status" value="1"/>
</dbReference>
<evidence type="ECO:0000256" key="5">
    <source>
        <dbReference type="ARBA" id="ARBA00023136"/>
    </source>
</evidence>
<evidence type="ECO:0000256" key="2">
    <source>
        <dbReference type="ARBA" id="ARBA00022475"/>
    </source>
</evidence>
<feature type="transmembrane region" description="Helical" evidence="6">
    <location>
        <begin position="244"/>
        <end position="267"/>
    </location>
</feature>
<feature type="transmembrane region" description="Helical" evidence="6">
    <location>
        <begin position="75"/>
        <end position="94"/>
    </location>
</feature>
<dbReference type="EMBL" id="JADGMQ010000009">
    <property type="protein sequence ID" value="MBI1621627.1"/>
    <property type="molecule type" value="Genomic_DNA"/>
</dbReference>
<dbReference type="Proteomes" id="UP000601789">
    <property type="component" value="Unassembled WGS sequence"/>
</dbReference>
<feature type="transmembrane region" description="Helical" evidence="6">
    <location>
        <begin position="300"/>
        <end position="321"/>
    </location>
</feature>
<comment type="caution">
    <text evidence="8">The sequence shown here is derived from an EMBL/GenBank/DDBJ whole genome shotgun (WGS) entry which is preliminary data.</text>
</comment>
<feature type="transmembrane region" description="Helical" evidence="6">
    <location>
        <begin position="100"/>
        <end position="121"/>
    </location>
</feature>
<protein>
    <submittedName>
        <fullName evidence="8">MFS transporter</fullName>
    </submittedName>
</protein>
<feature type="transmembrane region" description="Helical" evidence="6">
    <location>
        <begin position="202"/>
        <end position="224"/>
    </location>
</feature>
<evidence type="ECO:0000313" key="9">
    <source>
        <dbReference type="Proteomes" id="UP000601789"/>
    </source>
</evidence>
<feature type="transmembrane region" description="Helical" evidence="6">
    <location>
        <begin position="367"/>
        <end position="385"/>
    </location>
</feature>